<dbReference type="RefSeq" id="WP_323306641.1">
    <property type="nucleotide sequence ID" value="NZ_JAYGHX010000015.1"/>
</dbReference>
<keyword evidence="3" id="KW-0963">Cytoplasm</keyword>
<dbReference type="CDD" id="cd23945">
    <property type="entry name" value="PAPS_reductase"/>
    <property type="match status" value="1"/>
</dbReference>
<gene>
    <name evidence="3" type="primary">cysH</name>
    <name evidence="6" type="ORF">VB738_15730</name>
</gene>
<feature type="domain" description="Phosphoadenosine phosphosulphate reductase" evidence="5">
    <location>
        <begin position="74"/>
        <end position="251"/>
    </location>
</feature>
<reference evidence="6 7" key="1">
    <citation type="submission" date="2023-12" db="EMBL/GenBank/DDBJ databases">
        <title>Baltic Sea Cyanobacteria.</title>
        <authorList>
            <person name="Delbaje E."/>
            <person name="Fewer D.P."/>
            <person name="Shishido T.K."/>
        </authorList>
    </citation>
    <scope>NUCLEOTIDE SEQUENCE [LARGE SCALE GENOMIC DNA]</scope>
    <source>
        <strain evidence="6 7">UHCC 0139</strain>
    </source>
</reference>
<comment type="caution">
    <text evidence="6">The sequence shown here is derived from an EMBL/GenBank/DDBJ whole genome shotgun (WGS) entry which is preliminary data.</text>
</comment>
<dbReference type="NCBIfam" id="NF002537">
    <property type="entry name" value="PRK02090.1"/>
    <property type="match status" value="1"/>
</dbReference>
<evidence type="ECO:0000259" key="5">
    <source>
        <dbReference type="Pfam" id="PF01507"/>
    </source>
</evidence>
<proteinExistence type="inferred from homology"/>
<dbReference type="PANTHER" id="PTHR46509:SF1">
    <property type="entry name" value="PHOSPHOADENOSINE PHOSPHOSULFATE REDUCTASE"/>
    <property type="match status" value="1"/>
</dbReference>
<dbReference type="InterPro" id="IPR002500">
    <property type="entry name" value="PAPS_reduct_dom"/>
</dbReference>
<dbReference type="NCBIfam" id="TIGR00434">
    <property type="entry name" value="cysH"/>
    <property type="match status" value="1"/>
</dbReference>
<comment type="similarity">
    <text evidence="1 3">Belongs to the PAPS reductase family. CysH subfamily.</text>
</comment>
<comment type="subcellular location">
    <subcellularLocation>
        <location evidence="3">Cytoplasm</location>
    </subcellularLocation>
</comment>
<evidence type="ECO:0000313" key="7">
    <source>
        <dbReference type="Proteomes" id="UP001304461"/>
    </source>
</evidence>
<feature type="region of interest" description="Disordered" evidence="4">
    <location>
        <begin position="1"/>
        <end position="29"/>
    </location>
</feature>
<dbReference type="InterPro" id="IPR004511">
    <property type="entry name" value="PAPS/APS_Rdtase"/>
</dbReference>
<evidence type="ECO:0000256" key="3">
    <source>
        <dbReference type="HAMAP-Rule" id="MF_00063"/>
    </source>
</evidence>
<dbReference type="HAMAP" id="MF_00063">
    <property type="entry name" value="CysH"/>
    <property type="match status" value="1"/>
</dbReference>
<comment type="caution">
    <text evidence="3">Lacks conserved residue(s) required for the propagation of feature annotation.</text>
</comment>
<keyword evidence="7" id="KW-1185">Reference proteome</keyword>
<dbReference type="InterPro" id="IPR014729">
    <property type="entry name" value="Rossmann-like_a/b/a_fold"/>
</dbReference>
<dbReference type="Pfam" id="PF01507">
    <property type="entry name" value="PAPS_reduct"/>
    <property type="match status" value="1"/>
</dbReference>
<comment type="function">
    <text evidence="3">Catalyzes the formation of sulfite from phosphoadenosine 5'-phosphosulfate (PAPS) using thioredoxin as an electron donor.</text>
</comment>
<name>A0ABU5RYA6_9CYAN</name>
<comment type="pathway">
    <text evidence="3">Sulfur metabolism; hydrogen sulfide biosynthesis; sulfite from sulfate: step 3/3.</text>
</comment>
<accession>A0ABU5RYA6</accession>
<dbReference type="EMBL" id="JAYGHX010000015">
    <property type="protein sequence ID" value="MEA5392713.1"/>
    <property type="molecule type" value="Genomic_DNA"/>
</dbReference>
<evidence type="ECO:0000256" key="4">
    <source>
        <dbReference type="SAM" id="MobiDB-lite"/>
    </source>
</evidence>
<keyword evidence="2 3" id="KW-0560">Oxidoreductase</keyword>
<feature type="compositionally biased region" description="Polar residues" evidence="4">
    <location>
        <begin position="1"/>
        <end position="12"/>
    </location>
</feature>
<organism evidence="6 7">
    <name type="scientific">Cyanobium gracile UHCC 0139</name>
    <dbReference type="NCBI Taxonomy" id="3110308"/>
    <lineage>
        <taxon>Bacteria</taxon>
        <taxon>Bacillati</taxon>
        <taxon>Cyanobacteriota</taxon>
        <taxon>Cyanophyceae</taxon>
        <taxon>Synechococcales</taxon>
        <taxon>Prochlorococcaceae</taxon>
        <taxon>Cyanobium</taxon>
    </lineage>
</organism>
<evidence type="ECO:0000313" key="6">
    <source>
        <dbReference type="EMBL" id="MEA5392713.1"/>
    </source>
</evidence>
<feature type="active site" description="Nucleophile; cysteine thiosulfonate intermediate" evidence="3">
    <location>
        <position position="270"/>
    </location>
</feature>
<comment type="catalytic activity">
    <reaction evidence="3">
        <text>[thioredoxin]-disulfide + sulfite + adenosine 3',5'-bisphosphate + 2 H(+) = [thioredoxin]-dithiol + 3'-phosphoadenylyl sulfate</text>
        <dbReference type="Rhea" id="RHEA:11724"/>
        <dbReference type="Rhea" id="RHEA-COMP:10698"/>
        <dbReference type="Rhea" id="RHEA-COMP:10700"/>
        <dbReference type="ChEBI" id="CHEBI:15378"/>
        <dbReference type="ChEBI" id="CHEBI:17359"/>
        <dbReference type="ChEBI" id="CHEBI:29950"/>
        <dbReference type="ChEBI" id="CHEBI:50058"/>
        <dbReference type="ChEBI" id="CHEBI:58339"/>
        <dbReference type="ChEBI" id="CHEBI:58343"/>
        <dbReference type="EC" id="1.8.4.8"/>
    </reaction>
</comment>
<dbReference type="PANTHER" id="PTHR46509">
    <property type="entry name" value="PHOSPHOADENOSINE PHOSPHOSULFATE REDUCTASE"/>
    <property type="match status" value="1"/>
</dbReference>
<dbReference type="SUPFAM" id="SSF52402">
    <property type="entry name" value="Adenine nucleotide alpha hydrolases-like"/>
    <property type="match status" value="1"/>
</dbReference>
<dbReference type="EC" id="1.8.4.8" evidence="3"/>
<protein>
    <recommendedName>
        <fullName evidence="3">Phosphoadenosine 5'-phosphosulfate reductase</fullName>
        <shortName evidence="3">PAPS reductase</shortName>
        <ecNumber evidence="3">1.8.4.8</ecNumber>
    </recommendedName>
    <alternativeName>
        <fullName evidence="3">3'-phosphoadenylylsulfate reductase</fullName>
    </alternativeName>
    <alternativeName>
        <fullName evidence="3">PAPS reductase, thioredoxin dependent</fullName>
    </alternativeName>
    <alternativeName>
        <fullName evidence="3">PAPS sulfotransferase</fullName>
    </alternativeName>
    <alternativeName>
        <fullName evidence="3">PAdoPS reductase</fullName>
    </alternativeName>
</protein>
<dbReference type="Gene3D" id="3.40.50.620">
    <property type="entry name" value="HUPs"/>
    <property type="match status" value="1"/>
</dbReference>
<dbReference type="Proteomes" id="UP001304461">
    <property type="component" value="Unassembled WGS sequence"/>
</dbReference>
<evidence type="ECO:0000256" key="2">
    <source>
        <dbReference type="ARBA" id="ARBA00023002"/>
    </source>
</evidence>
<dbReference type="GO" id="GO:0004604">
    <property type="term" value="F:phosphoadenylyl-sulfate reductase (thioredoxin) activity"/>
    <property type="evidence" value="ECO:0007669"/>
    <property type="project" value="UniProtKB-EC"/>
</dbReference>
<evidence type="ECO:0000256" key="1">
    <source>
        <dbReference type="ARBA" id="ARBA00009732"/>
    </source>
</evidence>
<sequence>MVSFPLTASTSPAGGAADMSPAGGATDPKEALQALPRDRHGAAIDLDAARAGLDPLDAIGRMRWAQETFAGHFAVTTSFGIQSAVMLHMVSALDGSGAWPAIPVLWVDTGYLPPETYRYADQLCDRLKLDLHVLQADLSPARMEALHGRLWETGAPEDMRAYNRIRKVEPLDRGLERLQVHCWASGVRAGQTDHRGAMHGLDPVRQRWSLRPLLAWSRRDVYYYMQEHDLPQHPLFEQGYSTVGDWHTSAPDDGTTNGRATRFGGLQQECGIHLPGLMGEGI</sequence>